<dbReference type="GO" id="GO:0003723">
    <property type="term" value="F:RNA binding"/>
    <property type="evidence" value="ECO:0007669"/>
    <property type="project" value="UniProtKB-UniRule"/>
</dbReference>
<sequence length="532" mass="60694">MRKRKRVLRDLEDMLCRWSDETFFAKNAALNDDDNTNRKVPPTSSPALLSFGSYRLSVHTPSSDIDCLVLAPPHLTRDDFFTTWVTALQNEARVKELHPVSGAYTPVIKFEIEGVKIDLIFARLNEPTINNHDELDEIKEMELDDTLLIGLDETSVRSINGVRVAQYLLSTLETTDKNRKNYDSATQVDNFRLTLRAVKEWARVHGLYSNVLGFLGGVNWAILVCWVCKRYPDAPASTLLQIFFKTFSTWKWPMPVLLSTQKQRPPEGVNNLPVWDPSSNFRDAKHLMPIITPCYPSMNSSYNVGEPQLRRLRDEFARASKLCSDVAFGTKKWGVLFEWNEFFQQHANYLQVDTVATNEDDFRAWFGLCEARMRLLIAGLESPGFGVRAYPFAKFFHRREDGGGGNYIASFFIALRFANKVWKVDLAPLVTDFLTVINSWDGREPTMDLMIRLVSRKDLPSFVFDAEKREEHITKPVLKPNNQQSSANRTDEDDVENQVNATTPSAKKNELDGSSTSSPSEFISPLKRTRIS</sequence>
<dbReference type="InterPro" id="IPR014492">
    <property type="entry name" value="PolyA_polymerase"/>
</dbReference>
<evidence type="ECO:0000256" key="12">
    <source>
        <dbReference type="PIRSR" id="PIRSR018425-1"/>
    </source>
</evidence>
<dbReference type="FunFam" id="3.30.460.10:FF:000092">
    <property type="entry name" value="Poly(A) polymerase, putative"/>
    <property type="match status" value="1"/>
</dbReference>
<dbReference type="InParanoid" id="B5YNN7"/>
<dbReference type="eggNOG" id="KOG2245">
    <property type="taxonomic scope" value="Eukaryota"/>
</dbReference>
<dbReference type="PIRSF" id="PIRSF018425">
    <property type="entry name" value="PolyA_polymerase"/>
    <property type="match status" value="1"/>
</dbReference>
<feature type="domain" description="Poly(A) polymerase nucleotidyltransferase" evidence="17">
    <location>
        <begin position="2"/>
        <end position="170"/>
    </location>
</feature>
<feature type="binding site" evidence="12">
    <location>
        <begin position="217"/>
        <end position="218"/>
    </location>
    <ligand>
        <name>ATP</name>
        <dbReference type="ChEBI" id="CHEBI:30616"/>
    </ligand>
</feature>
<evidence type="ECO:0000256" key="8">
    <source>
        <dbReference type="ARBA" id="ARBA00022840"/>
    </source>
</evidence>
<dbReference type="EMBL" id="CP001160">
    <property type="protein sequence ID" value="ACI64663.1"/>
    <property type="molecule type" value="Genomic_DNA"/>
</dbReference>
<dbReference type="EC" id="2.7.7.19" evidence="11"/>
<dbReference type="GO" id="GO:0031123">
    <property type="term" value="P:RNA 3'-end processing"/>
    <property type="evidence" value="ECO:0007669"/>
    <property type="project" value="InterPro"/>
</dbReference>
<feature type="binding site" evidence="12">
    <location>
        <position position="208"/>
    </location>
    <ligand>
        <name>ATP</name>
        <dbReference type="ChEBI" id="CHEBI:30616"/>
    </ligand>
</feature>
<feature type="domain" description="Poly(A) polymerase RNA-binding" evidence="15">
    <location>
        <begin position="341"/>
        <end position="399"/>
    </location>
</feature>
<dbReference type="Pfam" id="PF04926">
    <property type="entry name" value="PAP_RNA-bind"/>
    <property type="match status" value="2"/>
</dbReference>
<keyword evidence="4 11" id="KW-0507">mRNA processing</keyword>
<feature type="binding site" evidence="12">
    <location>
        <begin position="51"/>
        <end position="53"/>
    </location>
    <ligand>
        <name>ATP</name>
        <dbReference type="ChEBI" id="CHEBI:30616"/>
    </ligand>
</feature>
<feature type="binding site" evidence="12">
    <location>
        <begin position="64"/>
        <end position="66"/>
    </location>
    <ligand>
        <name>ATP</name>
        <dbReference type="ChEBI" id="CHEBI:30616"/>
    </ligand>
</feature>
<evidence type="ECO:0000256" key="13">
    <source>
        <dbReference type="PIRSR" id="PIRSR018425-2"/>
    </source>
</evidence>
<dbReference type="PaxDb" id="35128-Thaps29013"/>
<feature type="binding site" evidence="13">
    <location>
        <position position="118"/>
    </location>
    <ligand>
        <name>Mg(2+)</name>
        <dbReference type="ChEBI" id="CHEBI:18420"/>
        <label>2</label>
        <note>catalytic</note>
    </ligand>
</feature>
<dbReference type="AlphaFoldDB" id="B5YNN7"/>
<dbReference type="PANTHER" id="PTHR10682">
    <property type="entry name" value="POLY A POLYMERASE"/>
    <property type="match status" value="1"/>
</dbReference>
<evidence type="ECO:0000313" key="18">
    <source>
        <dbReference type="EMBL" id="ACI64663.1"/>
    </source>
</evidence>
<feature type="domain" description="Poly(A) polymerase RNA-binding" evidence="15">
    <location>
        <begin position="405"/>
        <end position="470"/>
    </location>
</feature>
<comment type="cofactor">
    <cofactor evidence="1">
        <name>Mn(2+)</name>
        <dbReference type="ChEBI" id="CHEBI:29035"/>
    </cofactor>
</comment>
<evidence type="ECO:0000259" key="15">
    <source>
        <dbReference type="Pfam" id="PF04926"/>
    </source>
</evidence>
<accession>B5YNN7</accession>
<dbReference type="GO" id="GO:0005634">
    <property type="term" value="C:nucleus"/>
    <property type="evidence" value="ECO:0000318"/>
    <property type="project" value="GO_Central"/>
</dbReference>
<dbReference type="Proteomes" id="UP000001449">
    <property type="component" value="Chromosome 7"/>
</dbReference>
<feature type="domain" description="Poly(A) polymerase central" evidence="16">
    <location>
        <begin position="190"/>
        <end position="338"/>
    </location>
</feature>
<keyword evidence="8 11" id="KW-0067">ATP-binding</keyword>
<dbReference type="KEGG" id="tps:THAPS_29013"/>
<keyword evidence="7 11" id="KW-0547">Nucleotide-binding</keyword>
<gene>
    <name evidence="18" type="ORF">THAPS_29013</name>
</gene>
<evidence type="ECO:0000256" key="1">
    <source>
        <dbReference type="ARBA" id="ARBA00001936"/>
    </source>
</evidence>
<keyword evidence="5 11" id="KW-0808">Transferase</keyword>
<reference evidence="18 19" key="1">
    <citation type="journal article" date="2004" name="Science">
        <title>The genome of the diatom Thalassiosira pseudonana: ecology, evolution, and metabolism.</title>
        <authorList>
            <person name="Armbrust E.V."/>
            <person name="Berges J.A."/>
            <person name="Bowler C."/>
            <person name="Green B.R."/>
            <person name="Martinez D."/>
            <person name="Putnam N.H."/>
            <person name="Zhou S."/>
            <person name="Allen A.E."/>
            <person name="Apt K.E."/>
            <person name="Bechner M."/>
            <person name="Brzezinski M.A."/>
            <person name="Chaal B.K."/>
            <person name="Chiovitti A."/>
            <person name="Davis A.K."/>
            <person name="Demarest M.S."/>
            <person name="Detter J.C."/>
            <person name="Glavina T."/>
            <person name="Goodstein D."/>
            <person name="Hadi M.Z."/>
            <person name="Hellsten U."/>
            <person name="Hildebrand M."/>
            <person name="Jenkins B.D."/>
            <person name="Jurka J."/>
            <person name="Kapitonov V.V."/>
            <person name="Kroger N."/>
            <person name="Lau W.W."/>
            <person name="Lane T.W."/>
            <person name="Larimer F.W."/>
            <person name="Lippmeier J.C."/>
            <person name="Lucas S."/>
            <person name="Medina M."/>
            <person name="Montsant A."/>
            <person name="Obornik M."/>
            <person name="Parker M.S."/>
            <person name="Palenik B."/>
            <person name="Pazour G.J."/>
            <person name="Richardson P.M."/>
            <person name="Rynearson T.A."/>
            <person name="Saito M.A."/>
            <person name="Schwartz D.C."/>
            <person name="Thamatrakoln K."/>
            <person name="Valentin K."/>
            <person name="Vardi A."/>
            <person name="Wilkerson F.P."/>
            <person name="Rokhsar D.S."/>
        </authorList>
    </citation>
    <scope>NUCLEOTIDE SEQUENCE [LARGE SCALE GENOMIC DNA]</scope>
    <source>
        <strain evidence="18 19">CCMP1335</strain>
    </source>
</reference>
<feature type="binding site" evidence="13">
    <location>
        <position position="66"/>
    </location>
    <ligand>
        <name>Mg(2+)</name>
        <dbReference type="ChEBI" id="CHEBI:18420"/>
        <label>1</label>
        <note>catalytic</note>
    </ligand>
</feature>
<dbReference type="InterPro" id="IPR007010">
    <property type="entry name" value="PolA_pol_RNA-bd_dom"/>
</dbReference>
<evidence type="ECO:0000256" key="3">
    <source>
        <dbReference type="ARBA" id="ARBA00010912"/>
    </source>
</evidence>
<dbReference type="STRING" id="35128.B5YNN7"/>
<feature type="binding site" evidence="12">
    <location>
        <position position="199"/>
    </location>
    <ligand>
        <name>ATP</name>
        <dbReference type="ChEBI" id="CHEBI:30616"/>
    </ligand>
</feature>
<dbReference type="SUPFAM" id="SSF81631">
    <property type="entry name" value="PAP/OAS1 substrate-binding domain"/>
    <property type="match status" value="1"/>
</dbReference>
<comment type="cofactor">
    <cofactor evidence="13">
        <name>Mg(2+)</name>
        <dbReference type="ChEBI" id="CHEBI:18420"/>
    </cofactor>
    <text evidence="13">Binds 2 magnesium ions. Also active with manganese.</text>
</comment>
<dbReference type="Pfam" id="PF04928">
    <property type="entry name" value="PAP_central"/>
    <property type="match status" value="1"/>
</dbReference>
<dbReference type="InterPro" id="IPR043519">
    <property type="entry name" value="NT_sf"/>
</dbReference>
<feature type="binding site" evidence="13">
    <location>
        <position position="66"/>
    </location>
    <ligand>
        <name>Mg(2+)</name>
        <dbReference type="ChEBI" id="CHEBI:18420"/>
        <label>2</label>
        <note>catalytic</note>
    </ligand>
</feature>
<dbReference type="Gene3D" id="3.30.70.590">
    <property type="entry name" value="Poly(A) polymerase predicted RNA binding domain"/>
    <property type="match status" value="2"/>
</dbReference>
<evidence type="ECO:0000256" key="2">
    <source>
        <dbReference type="ARBA" id="ARBA00004123"/>
    </source>
</evidence>
<evidence type="ECO:0000256" key="11">
    <source>
        <dbReference type="PIRNR" id="PIRNR018425"/>
    </source>
</evidence>
<dbReference type="GO" id="GO:1990817">
    <property type="term" value="F:poly(A) RNA polymerase activity"/>
    <property type="evidence" value="ECO:0000318"/>
    <property type="project" value="GO_Central"/>
</dbReference>
<comment type="subcellular location">
    <subcellularLocation>
        <location evidence="2 11">Nucleus</location>
    </subcellularLocation>
</comment>
<dbReference type="CDD" id="cd05402">
    <property type="entry name" value="NT_PAP_TUTase"/>
    <property type="match status" value="1"/>
</dbReference>
<proteinExistence type="inferred from homology"/>
<feature type="compositionally biased region" description="Low complexity" evidence="14">
    <location>
        <begin position="514"/>
        <end position="524"/>
    </location>
</feature>
<evidence type="ECO:0000256" key="9">
    <source>
        <dbReference type="ARBA" id="ARBA00022842"/>
    </source>
</evidence>
<dbReference type="SUPFAM" id="SSF55003">
    <property type="entry name" value="PAP/Archaeal CCA-adding enzyme, C-terminal domain"/>
    <property type="match status" value="1"/>
</dbReference>
<reference evidence="18 19" key="2">
    <citation type="journal article" date="2008" name="Nature">
        <title>The Phaeodactylum genome reveals the evolutionary history of diatom genomes.</title>
        <authorList>
            <person name="Bowler C."/>
            <person name="Allen A.E."/>
            <person name="Badger J.H."/>
            <person name="Grimwood J."/>
            <person name="Jabbari K."/>
            <person name="Kuo A."/>
            <person name="Maheswari U."/>
            <person name="Martens C."/>
            <person name="Maumus F."/>
            <person name="Otillar R.P."/>
            <person name="Rayko E."/>
            <person name="Salamov A."/>
            <person name="Vandepoele K."/>
            <person name="Beszteri B."/>
            <person name="Gruber A."/>
            <person name="Heijde M."/>
            <person name="Katinka M."/>
            <person name="Mock T."/>
            <person name="Valentin K."/>
            <person name="Verret F."/>
            <person name="Berges J.A."/>
            <person name="Brownlee C."/>
            <person name="Cadoret J.P."/>
            <person name="Chiovitti A."/>
            <person name="Choi C.J."/>
            <person name="Coesel S."/>
            <person name="De Martino A."/>
            <person name="Detter J.C."/>
            <person name="Durkin C."/>
            <person name="Falciatore A."/>
            <person name="Fournet J."/>
            <person name="Haruta M."/>
            <person name="Huysman M.J."/>
            <person name="Jenkins B.D."/>
            <person name="Jiroutova K."/>
            <person name="Jorgensen R.E."/>
            <person name="Joubert Y."/>
            <person name="Kaplan A."/>
            <person name="Kroger N."/>
            <person name="Kroth P.G."/>
            <person name="La Roche J."/>
            <person name="Lindquist E."/>
            <person name="Lommer M."/>
            <person name="Martin-Jezequel V."/>
            <person name="Lopez P.J."/>
            <person name="Lucas S."/>
            <person name="Mangogna M."/>
            <person name="McGinnis K."/>
            <person name="Medlin L.K."/>
            <person name="Montsant A."/>
            <person name="Oudot-Le Secq M.P."/>
            <person name="Napoli C."/>
            <person name="Obornik M."/>
            <person name="Parker M.S."/>
            <person name="Petit J.L."/>
            <person name="Porcel B.M."/>
            <person name="Poulsen N."/>
            <person name="Robison M."/>
            <person name="Rychlewski L."/>
            <person name="Rynearson T.A."/>
            <person name="Schmutz J."/>
            <person name="Shapiro H."/>
            <person name="Siaut M."/>
            <person name="Stanley M."/>
            <person name="Sussman M.R."/>
            <person name="Taylor A.R."/>
            <person name="Vardi A."/>
            <person name="von Dassow P."/>
            <person name="Vyverman W."/>
            <person name="Willis A."/>
            <person name="Wyrwicz L.S."/>
            <person name="Rokhsar D.S."/>
            <person name="Weissenbach J."/>
            <person name="Armbrust E.V."/>
            <person name="Green B.R."/>
            <person name="Van de Peer Y."/>
            <person name="Grigoriev I.V."/>
        </authorList>
    </citation>
    <scope>NUCLEOTIDE SEQUENCE [LARGE SCALE GENOMIC DNA]</scope>
    <source>
        <strain evidence="18 19">CCMP1335</strain>
    </source>
</reference>
<comment type="catalytic activity">
    <reaction evidence="11">
        <text>RNA(n) + ATP = RNA(n)-3'-adenine ribonucleotide + diphosphate</text>
        <dbReference type="Rhea" id="RHEA:11332"/>
        <dbReference type="Rhea" id="RHEA-COMP:14527"/>
        <dbReference type="Rhea" id="RHEA-COMP:17347"/>
        <dbReference type="ChEBI" id="CHEBI:30616"/>
        <dbReference type="ChEBI" id="CHEBI:33019"/>
        <dbReference type="ChEBI" id="CHEBI:140395"/>
        <dbReference type="ChEBI" id="CHEBI:173115"/>
        <dbReference type="EC" id="2.7.7.19"/>
    </reaction>
</comment>
<dbReference type="OMA" id="TEFMEVA"/>
<keyword evidence="9 13" id="KW-0460">Magnesium</keyword>
<dbReference type="PANTHER" id="PTHR10682:SF10">
    <property type="entry name" value="POLYNUCLEOTIDE ADENYLYLTRANSFERASE"/>
    <property type="match status" value="1"/>
</dbReference>
<keyword evidence="10 11" id="KW-0539">Nucleus</keyword>
<evidence type="ECO:0000256" key="6">
    <source>
        <dbReference type="ARBA" id="ARBA00022723"/>
    </source>
</evidence>
<dbReference type="SUPFAM" id="SSF81301">
    <property type="entry name" value="Nucleotidyltransferase"/>
    <property type="match status" value="1"/>
</dbReference>
<feature type="binding site" evidence="13">
    <location>
        <position position="64"/>
    </location>
    <ligand>
        <name>Mg(2+)</name>
        <dbReference type="ChEBI" id="CHEBI:18420"/>
        <label>2</label>
        <note>catalytic</note>
    </ligand>
</feature>
<feature type="region of interest" description="Disordered" evidence="14">
    <location>
        <begin position="473"/>
        <end position="532"/>
    </location>
</feature>
<feature type="binding site" evidence="13">
    <location>
        <position position="64"/>
    </location>
    <ligand>
        <name>Mg(2+)</name>
        <dbReference type="ChEBI" id="CHEBI:18420"/>
        <label>1</label>
        <note>catalytic</note>
    </ligand>
</feature>
<evidence type="ECO:0000256" key="7">
    <source>
        <dbReference type="ARBA" id="ARBA00022741"/>
    </source>
</evidence>
<evidence type="ECO:0000259" key="16">
    <source>
        <dbReference type="Pfam" id="PF04928"/>
    </source>
</evidence>
<dbReference type="HOGENOM" id="CLU_011511_4_3_1"/>
<dbReference type="InterPro" id="IPR048840">
    <property type="entry name" value="PolA_pol_NTPase"/>
</dbReference>
<comment type="function">
    <text evidence="11">Polymerase that creates the 3'-poly(A) tail of mRNA's.</text>
</comment>
<dbReference type="FunFam" id="1.10.1410.10:FF:000019">
    <property type="entry name" value="Nuclear poly(A) polymerase 3"/>
    <property type="match status" value="1"/>
</dbReference>
<organism evidence="18 19">
    <name type="scientific">Thalassiosira pseudonana</name>
    <name type="common">Marine diatom</name>
    <name type="synonym">Cyclotella nana</name>
    <dbReference type="NCBI Taxonomy" id="35128"/>
    <lineage>
        <taxon>Eukaryota</taxon>
        <taxon>Sar</taxon>
        <taxon>Stramenopiles</taxon>
        <taxon>Ochrophyta</taxon>
        <taxon>Bacillariophyta</taxon>
        <taxon>Coscinodiscophyceae</taxon>
        <taxon>Thalassiosirophycidae</taxon>
        <taxon>Thalassiosirales</taxon>
        <taxon>Thalassiosiraceae</taxon>
        <taxon>Thalassiosira</taxon>
    </lineage>
</organism>
<evidence type="ECO:0000256" key="4">
    <source>
        <dbReference type="ARBA" id="ARBA00022664"/>
    </source>
</evidence>
<protein>
    <recommendedName>
        <fullName evidence="11">Poly(A) polymerase</fullName>
        <ecNumber evidence="11">2.7.7.19</ecNumber>
    </recommendedName>
</protein>
<dbReference type="RefSeq" id="XP_002295946.1">
    <property type="nucleotide sequence ID" value="XM_002295910.1"/>
</dbReference>
<dbReference type="Gene3D" id="3.30.460.10">
    <property type="entry name" value="Beta Polymerase, domain 2"/>
    <property type="match status" value="1"/>
</dbReference>
<dbReference type="Pfam" id="PF20750">
    <property type="entry name" value="PAP_NTPase"/>
    <property type="match status" value="1"/>
</dbReference>
<dbReference type="InterPro" id="IPR007012">
    <property type="entry name" value="PolA_pol_cen_dom"/>
</dbReference>
<evidence type="ECO:0000256" key="14">
    <source>
        <dbReference type="SAM" id="MobiDB-lite"/>
    </source>
</evidence>
<feature type="binding site" evidence="12">
    <location>
        <position position="118"/>
    </location>
    <ligand>
        <name>ATP</name>
        <dbReference type="ChEBI" id="CHEBI:30616"/>
    </ligand>
</feature>
<evidence type="ECO:0000256" key="5">
    <source>
        <dbReference type="ARBA" id="ARBA00022679"/>
    </source>
</evidence>
<comment type="similarity">
    <text evidence="3 11">Belongs to the poly(A) polymerase family.</text>
</comment>
<evidence type="ECO:0000259" key="17">
    <source>
        <dbReference type="Pfam" id="PF20750"/>
    </source>
</evidence>
<name>B5YNN7_THAPS</name>
<dbReference type="GO" id="GO:0006397">
    <property type="term" value="P:mRNA processing"/>
    <property type="evidence" value="ECO:0007669"/>
    <property type="project" value="UniProtKB-KW"/>
</dbReference>
<dbReference type="GO" id="GO:0046872">
    <property type="term" value="F:metal ion binding"/>
    <property type="evidence" value="ECO:0007669"/>
    <property type="project" value="UniProtKB-KW"/>
</dbReference>
<keyword evidence="19" id="KW-1185">Reference proteome</keyword>
<evidence type="ECO:0000313" key="19">
    <source>
        <dbReference type="Proteomes" id="UP000001449"/>
    </source>
</evidence>
<feature type="binding site" evidence="12">
    <location>
        <position position="60"/>
    </location>
    <ligand>
        <name>ATP</name>
        <dbReference type="ChEBI" id="CHEBI:30616"/>
    </ligand>
</feature>
<dbReference type="InterPro" id="IPR011068">
    <property type="entry name" value="NuclTrfase_I-like_C"/>
</dbReference>
<dbReference type="GO" id="GO:0005524">
    <property type="term" value="F:ATP binding"/>
    <property type="evidence" value="ECO:0007669"/>
    <property type="project" value="UniProtKB-UniRule"/>
</dbReference>
<evidence type="ECO:0000256" key="10">
    <source>
        <dbReference type="ARBA" id="ARBA00023242"/>
    </source>
</evidence>
<feature type="compositionally biased region" description="Polar residues" evidence="14">
    <location>
        <begin position="497"/>
        <end position="506"/>
    </location>
</feature>
<dbReference type="GeneID" id="7447162"/>
<keyword evidence="6 13" id="KW-0479">Metal-binding</keyword>
<dbReference type="Gene3D" id="1.10.1410.10">
    <property type="match status" value="1"/>
</dbReference>
<dbReference type="FunCoup" id="B5YNN7">
    <property type="interactions" value="293"/>
</dbReference>